<protein>
    <submittedName>
        <fullName evidence="2">CX domain-containing protein</fullName>
    </submittedName>
</protein>
<proteinExistence type="predicted"/>
<dbReference type="Proteomes" id="UP000887576">
    <property type="component" value="Unplaced"/>
</dbReference>
<accession>A0AC34QI93</accession>
<reference evidence="2" key="1">
    <citation type="submission" date="2022-11" db="UniProtKB">
        <authorList>
            <consortium name="WormBaseParasite"/>
        </authorList>
    </citation>
    <scope>IDENTIFICATION</scope>
</reference>
<organism evidence="1 2">
    <name type="scientific">Panagrolaimus sp. JU765</name>
    <dbReference type="NCBI Taxonomy" id="591449"/>
    <lineage>
        <taxon>Eukaryota</taxon>
        <taxon>Metazoa</taxon>
        <taxon>Ecdysozoa</taxon>
        <taxon>Nematoda</taxon>
        <taxon>Chromadorea</taxon>
        <taxon>Rhabditida</taxon>
        <taxon>Tylenchina</taxon>
        <taxon>Panagrolaimomorpha</taxon>
        <taxon>Panagrolaimoidea</taxon>
        <taxon>Panagrolaimidae</taxon>
        <taxon>Panagrolaimus</taxon>
    </lineage>
</organism>
<sequence>MAAEPNSPWSRWDAPGFQYISHNTQPPIRQFDTGFYPVVNTSVSTINRQYLNDRRLLGSNPTSNDPAFLDCLYQLPTGEQVIQQCLRDYGCCDHKCCDNSWGEKYGWAVALIVIFCIIVIIAVIISLFVWLVNRSRDKRQRELLESNNSPTPSQAEGPVDYPYGPGPPPQMGMPPGGMYHQSYAASKYQQY</sequence>
<dbReference type="WBParaSite" id="JU765_v2.g16447.t1">
    <property type="protein sequence ID" value="JU765_v2.g16447.t1"/>
    <property type="gene ID" value="JU765_v2.g16447"/>
</dbReference>
<name>A0AC34QI93_9BILA</name>
<evidence type="ECO:0000313" key="1">
    <source>
        <dbReference type="Proteomes" id="UP000887576"/>
    </source>
</evidence>
<evidence type="ECO:0000313" key="2">
    <source>
        <dbReference type="WBParaSite" id="JU765_v2.g16447.t1"/>
    </source>
</evidence>